<reference evidence="5 6" key="1">
    <citation type="submission" date="2019-06" db="EMBL/GenBank/DDBJ databases">
        <title>Quisquiliibacterium sp. nov., isolated from a maize field.</title>
        <authorList>
            <person name="Lin S.-Y."/>
            <person name="Tsai C.-F."/>
            <person name="Young C.-C."/>
        </authorList>
    </citation>
    <scope>NUCLEOTIDE SEQUENCE [LARGE SCALE GENOMIC DNA]</scope>
    <source>
        <strain evidence="5 6">CC-CFT501</strain>
    </source>
</reference>
<sequence length="414" mass="43117">MPTLPSSIEAGAQARAVSNPRAAAPAEPYGEARSQVMSAPRFAAALAEISSWPGYARTPLVALPGLASALGLAQLHYKDERGRFGLRSFKALGGAYAVSNVLRRKVAAAKGLPLASLGSADLLSGAHDDLIRGETVTCATDGNHGRSVAWGARLFGCRCVIYVHETVSQGRRDAIAQYGAQVVEVKGNYDDAVRHAAQQAAANGWTVVSDTSYPGYRDIPSDVMHGYGVMAAEIGAQTPEPPTHVFVQAGVGALAAAICADFWIRWGERRPQFVVVEPLAADCVYRSLEKGEQVAVQGSLETVMAGLACGEVSDLAWAILREGANSAIAVDDRYALAGMRLFANPLAGDTPIVSGETGASGLAALLAVRDHPALAATLKLDASSRVLLLGSEGDTDPAIYREVVGRSADAVLAA</sequence>
<proteinExistence type="predicted"/>
<keyword evidence="5" id="KW-0456">Lyase</keyword>
<dbReference type="OrthoDB" id="34584at2"/>
<evidence type="ECO:0000313" key="5">
    <source>
        <dbReference type="EMBL" id="TXL68323.1"/>
    </source>
</evidence>
<feature type="domain" description="Tryptophan synthase beta chain-like PALP" evidence="4">
    <location>
        <begin position="53"/>
        <end position="369"/>
    </location>
</feature>
<keyword evidence="2" id="KW-0663">Pyridoxal phosphate</keyword>
<dbReference type="EC" id="4.3.1.15" evidence="5"/>
<dbReference type="GO" id="GO:0030170">
    <property type="term" value="F:pyridoxal phosphate binding"/>
    <property type="evidence" value="ECO:0007669"/>
    <property type="project" value="InterPro"/>
</dbReference>
<dbReference type="InterPro" id="IPR036052">
    <property type="entry name" value="TrpB-like_PALP_sf"/>
</dbReference>
<protein>
    <submittedName>
        <fullName evidence="5">Diaminopropionate ammonia-lyase</fullName>
        <ecNumber evidence="5">4.3.1.15</ecNumber>
    </submittedName>
</protein>
<dbReference type="NCBIfam" id="NF006058">
    <property type="entry name" value="PRK08206.1"/>
    <property type="match status" value="1"/>
</dbReference>
<comment type="cofactor">
    <cofactor evidence="1">
        <name>pyridoxal 5'-phosphate</name>
        <dbReference type="ChEBI" id="CHEBI:597326"/>
    </cofactor>
</comment>
<dbReference type="EMBL" id="VDUY01000001">
    <property type="protein sequence ID" value="TXL68323.1"/>
    <property type="molecule type" value="Genomic_DNA"/>
</dbReference>
<dbReference type="PANTHER" id="PTHR42937:SF1">
    <property type="entry name" value="DIAMINOPROPIONATE AMMONIA-LYASE"/>
    <property type="match status" value="1"/>
</dbReference>
<gene>
    <name evidence="5" type="ORF">FHP08_01125</name>
</gene>
<name>A0A5C8P4S8_9BURK</name>
<evidence type="ECO:0000256" key="1">
    <source>
        <dbReference type="ARBA" id="ARBA00001933"/>
    </source>
</evidence>
<comment type="caution">
    <text evidence="5">The sequence shown here is derived from an EMBL/GenBank/DDBJ whole genome shotgun (WGS) entry which is preliminary data.</text>
</comment>
<evidence type="ECO:0000256" key="3">
    <source>
        <dbReference type="SAM" id="MobiDB-lite"/>
    </source>
</evidence>
<evidence type="ECO:0000259" key="4">
    <source>
        <dbReference type="Pfam" id="PF00291"/>
    </source>
</evidence>
<dbReference type="NCBIfam" id="TIGR01747">
    <property type="entry name" value="diampropi_NH3ly"/>
    <property type="match status" value="1"/>
</dbReference>
<dbReference type="Proteomes" id="UP000321548">
    <property type="component" value="Unassembled WGS sequence"/>
</dbReference>
<dbReference type="GO" id="GO:0008838">
    <property type="term" value="F:diaminopropionate ammonia-lyase activity"/>
    <property type="evidence" value="ECO:0007669"/>
    <property type="project" value="UniProtKB-EC"/>
</dbReference>
<keyword evidence="6" id="KW-1185">Reference proteome</keyword>
<organism evidence="5 6">
    <name type="scientific">Zeimonas arvi</name>
    <dbReference type="NCBI Taxonomy" id="2498847"/>
    <lineage>
        <taxon>Bacteria</taxon>
        <taxon>Pseudomonadati</taxon>
        <taxon>Pseudomonadota</taxon>
        <taxon>Betaproteobacteria</taxon>
        <taxon>Burkholderiales</taxon>
        <taxon>Burkholderiaceae</taxon>
        <taxon>Zeimonas</taxon>
    </lineage>
</organism>
<accession>A0A5C8P4S8</accession>
<dbReference type="Pfam" id="PF00291">
    <property type="entry name" value="PALP"/>
    <property type="match status" value="1"/>
</dbReference>
<feature type="region of interest" description="Disordered" evidence="3">
    <location>
        <begin position="1"/>
        <end position="25"/>
    </location>
</feature>
<dbReference type="PANTHER" id="PTHR42937">
    <property type="match status" value="1"/>
</dbReference>
<dbReference type="AlphaFoldDB" id="A0A5C8P4S8"/>
<dbReference type="InterPro" id="IPR001926">
    <property type="entry name" value="TrpB-like_PALP"/>
</dbReference>
<evidence type="ECO:0000256" key="2">
    <source>
        <dbReference type="ARBA" id="ARBA00022898"/>
    </source>
</evidence>
<dbReference type="Gene3D" id="3.40.50.1100">
    <property type="match status" value="3"/>
</dbReference>
<dbReference type="InterPro" id="IPR010081">
    <property type="entry name" value="DiNH2opropionate_NH3_lyase"/>
</dbReference>
<dbReference type="SUPFAM" id="SSF53686">
    <property type="entry name" value="Tryptophan synthase beta subunit-like PLP-dependent enzymes"/>
    <property type="match status" value="1"/>
</dbReference>
<evidence type="ECO:0000313" key="6">
    <source>
        <dbReference type="Proteomes" id="UP000321548"/>
    </source>
</evidence>